<evidence type="ECO:0000313" key="3">
    <source>
        <dbReference type="Proteomes" id="UP000789901"/>
    </source>
</evidence>
<comment type="caution">
    <text evidence="2">The sequence shown here is derived from an EMBL/GenBank/DDBJ whole genome shotgun (WGS) entry which is preliminary data.</text>
</comment>
<feature type="compositionally biased region" description="Basic and acidic residues" evidence="1">
    <location>
        <begin position="1"/>
        <end position="10"/>
    </location>
</feature>
<organism evidence="2 3">
    <name type="scientific">Gigaspora margarita</name>
    <dbReference type="NCBI Taxonomy" id="4874"/>
    <lineage>
        <taxon>Eukaryota</taxon>
        <taxon>Fungi</taxon>
        <taxon>Fungi incertae sedis</taxon>
        <taxon>Mucoromycota</taxon>
        <taxon>Glomeromycotina</taxon>
        <taxon>Glomeromycetes</taxon>
        <taxon>Diversisporales</taxon>
        <taxon>Gigasporaceae</taxon>
        <taxon>Gigaspora</taxon>
    </lineage>
</organism>
<proteinExistence type="predicted"/>
<dbReference type="EMBL" id="CAJVQB010006423">
    <property type="protein sequence ID" value="CAG8683765.1"/>
    <property type="molecule type" value="Genomic_DNA"/>
</dbReference>
<keyword evidence="3" id="KW-1185">Reference proteome</keyword>
<evidence type="ECO:0000313" key="2">
    <source>
        <dbReference type="EMBL" id="CAG8683765.1"/>
    </source>
</evidence>
<evidence type="ECO:0000256" key="1">
    <source>
        <dbReference type="SAM" id="MobiDB-lite"/>
    </source>
</evidence>
<reference evidence="2 3" key="1">
    <citation type="submission" date="2021-06" db="EMBL/GenBank/DDBJ databases">
        <authorList>
            <person name="Kallberg Y."/>
            <person name="Tangrot J."/>
            <person name="Rosling A."/>
        </authorList>
    </citation>
    <scope>NUCLEOTIDE SEQUENCE [LARGE SCALE GENOMIC DNA]</scope>
    <source>
        <strain evidence="2 3">120-4 pot B 10/14</strain>
    </source>
</reference>
<dbReference type="Proteomes" id="UP000789901">
    <property type="component" value="Unassembled WGS sequence"/>
</dbReference>
<feature type="region of interest" description="Disordered" evidence="1">
    <location>
        <begin position="1"/>
        <end position="22"/>
    </location>
</feature>
<sequence>MTKSTREQQPKGKKTKVPTLVNNGIITQLTIPNEDAKKQQ</sequence>
<name>A0ABN7UVD7_GIGMA</name>
<gene>
    <name evidence="2" type="ORF">GMARGA_LOCUS11124</name>
</gene>
<accession>A0ABN7UVD7</accession>
<protein>
    <submittedName>
        <fullName evidence="2">17850_t:CDS:1</fullName>
    </submittedName>
</protein>